<feature type="transmembrane region" description="Helical" evidence="2">
    <location>
        <begin position="36"/>
        <end position="53"/>
    </location>
</feature>
<dbReference type="EMBL" id="CP002292">
    <property type="protein sequence ID" value="ADP70016.1"/>
    <property type="molecule type" value="Genomic_DNA"/>
</dbReference>
<dbReference type="AlphaFoldDB" id="E3I0K6"/>
<keyword evidence="2" id="KW-0812">Transmembrane</keyword>
<name>E3I0K6_RHOVT</name>
<gene>
    <name evidence="3" type="ordered locus">Rvan_0740</name>
</gene>
<dbReference type="HOGENOM" id="CLU_507943_0_0_5"/>
<dbReference type="OrthoDB" id="7296456at2"/>
<dbReference type="eggNOG" id="ENOG5030SPJ">
    <property type="taxonomic scope" value="Bacteria"/>
</dbReference>
<organism evidence="3 4">
    <name type="scientific">Rhodomicrobium vannielii (strain ATCC 17100 / DSM 162 / LMG 4299 / NCIMB 10020 / ATH 3.1.1)</name>
    <dbReference type="NCBI Taxonomy" id="648757"/>
    <lineage>
        <taxon>Bacteria</taxon>
        <taxon>Pseudomonadati</taxon>
        <taxon>Pseudomonadota</taxon>
        <taxon>Alphaproteobacteria</taxon>
        <taxon>Hyphomicrobiales</taxon>
        <taxon>Hyphomicrobiaceae</taxon>
        <taxon>Rhodomicrobium</taxon>
    </lineage>
</organism>
<evidence type="ECO:0000256" key="1">
    <source>
        <dbReference type="SAM" id="MobiDB-lite"/>
    </source>
</evidence>
<feature type="transmembrane region" description="Helical" evidence="2">
    <location>
        <begin position="276"/>
        <end position="296"/>
    </location>
</feature>
<keyword evidence="2" id="KW-1133">Transmembrane helix</keyword>
<dbReference type="KEGG" id="rva:Rvan_0740"/>
<feature type="transmembrane region" description="Helical" evidence="2">
    <location>
        <begin position="180"/>
        <end position="200"/>
    </location>
</feature>
<keyword evidence="2" id="KW-0472">Membrane</keyword>
<reference evidence="4" key="1">
    <citation type="journal article" date="2011" name="J. Bacteriol.">
        <title>Genome sequences of eight morphologically diverse alphaproteobacteria.</title>
        <authorList>
            <consortium name="US DOE Joint Genome Institute"/>
            <person name="Brown P.J."/>
            <person name="Kysela D.T."/>
            <person name="Buechlein A."/>
            <person name="Hemmerich C."/>
            <person name="Brun Y.V."/>
        </authorList>
    </citation>
    <scope>NUCLEOTIDE SEQUENCE [LARGE SCALE GENOMIC DNA]</scope>
    <source>
        <strain evidence="4">ATCC 17100 / ATH 3.1.1 / DSM 162 / LMG 4299</strain>
    </source>
</reference>
<feature type="transmembrane region" description="Helical" evidence="2">
    <location>
        <begin position="124"/>
        <end position="146"/>
    </location>
</feature>
<feature type="transmembrane region" description="Helical" evidence="2">
    <location>
        <begin position="212"/>
        <end position="234"/>
    </location>
</feature>
<dbReference type="Proteomes" id="UP000001399">
    <property type="component" value="Chromosome"/>
</dbReference>
<feature type="compositionally biased region" description="Basic and acidic residues" evidence="1">
    <location>
        <begin position="513"/>
        <end position="522"/>
    </location>
</feature>
<feature type="region of interest" description="Disordered" evidence="1">
    <location>
        <begin position="483"/>
        <end position="522"/>
    </location>
</feature>
<protein>
    <submittedName>
        <fullName evidence="3">Uncharacterized protein</fullName>
    </submittedName>
</protein>
<sequence length="522" mass="57749">MKYSPASMSALSLGLLSTLALWLVIQQHPVPVSLALILGLFFALLLPAVFMIVRHQTRLDRLRTAGLIRETLDPGPRTDLYFEFLKRKYVTREDEAQATQAAPARAAPAQTTPAPYPFTTLHDWLIAVACLPFVLFTAAGFFVLFLPADQLPDILGGSLGANVFSIGGLSAPTPKDYENVVTIASLAFAGAYLYSVRLFIKSLISFDFSVITPLRAFFHILFAVMLAVVIWRVAPETKTVTSMLSTSSQQLAAEHKAQAAAEATAIPALPAPLPKIWLLFAFAIGFVPDAAFTWAARKARLTLDRRYSGSKHNAITPLTVIDGIDFMTSYRLEERRIANVQNLATANPIMLHVETPFCVFIIMDWIAQAQLCAAVGPQRFLLLRKLNLRTIFDLEHAVLDPAAPMGLKHMVGSVLLANDGKTNIMRDFGIRPLEATYRDFDKALSSWVNIEVIEHLVRVILDDLHVQRLRQVWQDIEASMHIEPRAEQPRPQLKIPASAPPPRANGHANGSGNDREYSRVSE</sequence>
<evidence type="ECO:0000313" key="3">
    <source>
        <dbReference type="EMBL" id="ADP70016.1"/>
    </source>
</evidence>
<evidence type="ECO:0000313" key="4">
    <source>
        <dbReference type="Proteomes" id="UP000001399"/>
    </source>
</evidence>
<accession>E3I0K6</accession>
<evidence type="ECO:0000256" key="2">
    <source>
        <dbReference type="SAM" id="Phobius"/>
    </source>
</evidence>
<keyword evidence="4" id="KW-1185">Reference proteome</keyword>
<proteinExistence type="predicted"/>
<dbReference type="STRING" id="648757.Rvan_0740"/>
<dbReference type="RefSeq" id="WP_013418420.1">
    <property type="nucleotide sequence ID" value="NC_014664.1"/>
</dbReference>